<dbReference type="Proteomes" id="UP000001514">
    <property type="component" value="Unassembled WGS sequence"/>
</dbReference>
<dbReference type="FunCoup" id="D8RQT5">
    <property type="interactions" value="424"/>
</dbReference>
<dbReference type="Gene3D" id="3.10.50.10">
    <property type="match status" value="1"/>
</dbReference>
<dbReference type="PROSITE" id="PS01095">
    <property type="entry name" value="GH18_1"/>
    <property type="match status" value="1"/>
</dbReference>
<evidence type="ECO:0000256" key="5">
    <source>
        <dbReference type="ARBA" id="ARBA00023295"/>
    </source>
</evidence>
<dbReference type="GO" id="GO:0006032">
    <property type="term" value="P:chitin catabolic process"/>
    <property type="evidence" value="ECO:0000318"/>
    <property type="project" value="GO_Central"/>
</dbReference>
<dbReference type="InterPro" id="IPR050314">
    <property type="entry name" value="Glycosyl_Hydrlase_18"/>
</dbReference>
<dbReference type="STRING" id="88036.D8RQT5"/>
<gene>
    <name evidence="8" type="ORF">SELMODRAFT_55473</name>
</gene>
<dbReference type="InterPro" id="IPR011583">
    <property type="entry name" value="Chitinase_II/V-like_cat"/>
</dbReference>
<keyword evidence="2" id="KW-0732">Signal</keyword>
<evidence type="ECO:0000259" key="7">
    <source>
        <dbReference type="PROSITE" id="PS51910"/>
    </source>
</evidence>
<dbReference type="InterPro" id="IPR001223">
    <property type="entry name" value="Glyco_hydro18_cat"/>
</dbReference>
<feature type="domain" description="GH18" evidence="7">
    <location>
        <begin position="1"/>
        <end position="333"/>
    </location>
</feature>
<dbReference type="Gramene" id="EFJ25701">
    <property type="protein sequence ID" value="EFJ25701"/>
    <property type="gene ID" value="SELMODRAFT_55473"/>
</dbReference>
<dbReference type="KEGG" id="smo:SELMODRAFT_55473"/>
<dbReference type="InterPro" id="IPR029070">
    <property type="entry name" value="Chitinase_insertion_sf"/>
</dbReference>
<reference evidence="8 9" key="1">
    <citation type="journal article" date="2011" name="Science">
        <title>The Selaginella genome identifies genetic changes associated with the evolution of vascular plants.</title>
        <authorList>
            <person name="Banks J.A."/>
            <person name="Nishiyama T."/>
            <person name="Hasebe M."/>
            <person name="Bowman J.L."/>
            <person name="Gribskov M."/>
            <person name="dePamphilis C."/>
            <person name="Albert V.A."/>
            <person name="Aono N."/>
            <person name="Aoyama T."/>
            <person name="Ambrose B.A."/>
            <person name="Ashton N.W."/>
            <person name="Axtell M.J."/>
            <person name="Barker E."/>
            <person name="Barker M.S."/>
            <person name="Bennetzen J.L."/>
            <person name="Bonawitz N.D."/>
            <person name="Chapple C."/>
            <person name="Cheng C."/>
            <person name="Correa L.G."/>
            <person name="Dacre M."/>
            <person name="DeBarry J."/>
            <person name="Dreyer I."/>
            <person name="Elias M."/>
            <person name="Engstrom E.M."/>
            <person name="Estelle M."/>
            <person name="Feng L."/>
            <person name="Finet C."/>
            <person name="Floyd S.K."/>
            <person name="Frommer W.B."/>
            <person name="Fujita T."/>
            <person name="Gramzow L."/>
            <person name="Gutensohn M."/>
            <person name="Harholt J."/>
            <person name="Hattori M."/>
            <person name="Heyl A."/>
            <person name="Hirai T."/>
            <person name="Hiwatashi Y."/>
            <person name="Ishikawa M."/>
            <person name="Iwata M."/>
            <person name="Karol K.G."/>
            <person name="Koehler B."/>
            <person name="Kolukisaoglu U."/>
            <person name="Kubo M."/>
            <person name="Kurata T."/>
            <person name="Lalonde S."/>
            <person name="Li K."/>
            <person name="Li Y."/>
            <person name="Litt A."/>
            <person name="Lyons E."/>
            <person name="Manning G."/>
            <person name="Maruyama T."/>
            <person name="Michael T.P."/>
            <person name="Mikami K."/>
            <person name="Miyazaki S."/>
            <person name="Morinaga S."/>
            <person name="Murata T."/>
            <person name="Mueller-Roeber B."/>
            <person name="Nelson D.R."/>
            <person name="Obara M."/>
            <person name="Oguri Y."/>
            <person name="Olmstead R.G."/>
            <person name="Onodera N."/>
            <person name="Petersen B.L."/>
            <person name="Pils B."/>
            <person name="Prigge M."/>
            <person name="Rensing S.A."/>
            <person name="Riano-Pachon D.M."/>
            <person name="Roberts A.W."/>
            <person name="Sato Y."/>
            <person name="Scheller H.V."/>
            <person name="Schulz B."/>
            <person name="Schulz C."/>
            <person name="Shakirov E.V."/>
            <person name="Shibagaki N."/>
            <person name="Shinohara N."/>
            <person name="Shippen D.E."/>
            <person name="Soerensen I."/>
            <person name="Sotooka R."/>
            <person name="Sugimoto N."/>
            <person name="Sugita M."/>
            <person name="Sumikawa N."/>
            <person name="Tanurdzic M."/>
            <person name="Theissen G."/>
            <person name="Ulvskov P."/>
            <person name="Wakazuki S."/>
            <person name="Weng J.K."/>
            <person name="Willats W.W."/>
            <person name="Wipf D."/>
            <person name="Wolf P.G."/>
            <person name="Yang L."/>
            <person name="Zimmer A.D."/>
            <person name="Zhu Q."/>
            <person name="Mitros T."/>
            <person name="Hellsten U."/>
            <person name="Loque D."/>
            <person name="Otillar R."/>
            <person name="Salamov A."/>
            <person name="Schmutz J."/>
            <person name="Shapiro H."/>
            <person name="Lindquist E."/>
            <person name="Lucas S."/>
            <person name="Rokhsar D."/>
            <person name="Grigoriev I.V."/>
        </authorList>
    </citation>
    <scope>NUCLEOTIDE SEQUENCE [LARGE SCALE GENOMIC DNA]</scope>
</reference>
<keyword evidence="3 6" id="KW-0378">Hydrolase</keyword>
<evidence type="ECO:0000256" key="2">
    <source>
        <dbReference type="ARBA" id="ARBA00022729"/>
    </source>
</evidence>
<dbReference type="SMART" id="SM00636">
    <property type="entry name" value="Glyco_18"/>
    <property type="match status" value="1"/>
</dbReference>
<dbReference type="InParanoid" id="D8RQT5"/>
<dbReference type="GO" id="GO:0008061">
    <property type="term" value="F:chitin binding"/>
    <property type="evidence" value="ECO:0007669"/>
    <property type="project" value="InterPro"/>
</dbReference>
<keyword evidence="5 6" id="KW-0326">Glycosidase</keyword>
<name>D8RQT5_SELML</name>
<feature type="non-terminal residue" evidence="8">
    <location>
        <position position="1"/>
    </location>
</feature>
<evidence type="ECO:0000313" key="8">
    <source>
        <dbReference type="EMBL" id="EFJ25701.1"/>
    </source>
</evidence>
<dbReference type="GO" id="GO:0004568">
    <property type="term" value="F:chitinase activity"/>
    <property type="evidence" value="ECO:0000318"/>
    <property type="project" value="GO_Central"/>
</dbReference>
<evidence type="ECO:0000256" key="1">
    <source>
        <dbReference type="ARBA" id="ARBA00008682"/>
    </source>
</evidence>
<dbReference type="Pfam" id="PF00704">
    <property type="entry name" value="Glyco_hydro_18"/>
    <property type="match status" value="1"/>
</dbReference>
<dbReference type="FunFam" id="3.10.50.10:FF:000003">
    <property type="entry name" value="Class V chitinase CHIT5b"/>
    <property type="match status" value="1"/>
</dbReference>
<dbReference type="OMA" id="WTQNRAP"/>
<dbReference type="InterPro" id="IPR001579">
    <property type="entry name" value="Glyco_hydro_18_chit_AS"/>
</dbReference>
<evidence type="ECO:0000256" key="3">
    <source>
        <dbReference type="ARBA" id="ARBA00022801"/>
    </source>
</evidence>
<evidence type="ECO:0000313" key="9">
    <source>
        <dbReference type="Proteomes" id="UP000001514"/>
    </source>
</evidence>
<dbReference type="SUPFAM" id="SSF51445">
    <property type="entry name" value="(Trans)glycosidases"/>
    <property type="match status" value="1"/>
</dbReference>
<sequence length="333" mass="35646">VKLGYWYVDSSPASQINSCLYTHLLYAFVDLNPTTFTVAPSASLDPGNSKISSFASTVKLKNPNVKTLLSIGGGSSDKEAFAAMVSSPSSRATFINSTITLAKTYGFDGLDLDWEHPNNASQMTNLGVLFQEWRAKAPSGMLLAAATFYANPQPAWMGGATYPVASIQANLDWILVMAYDFHGPSFETTTNVPAPLYDPSNPTVNGDYGITQWLQSLTKSKVVYGIPAYGYNWQLVNAANHGIGAPSNGVSSVLPENPTFAQIVSFLASSGATVVHNDTTVSTYAYSGTTWIGYDDAWSVTRKVNYLKNKGIRGYGFWTALGDDSSATLANAG</sequence>
<evidence type="ECO:0000256" key="6">
    <source>
        <dbReference type="RuleBase" id="RU000489"/>
    </source>
</evidence>
<proteinExistence type="inferred from homology"/>
<dbReference type="OrthoDB" id="73875at2759"/>
<dbReference type="InterPro" id="IPR017853">
    <property type="entry name" value="GH"/>
</dbReference>
<comment type="similarity">
    <text evidence="1">Belongs to the glycosyl hydrolase 18 family. Chitinase class V subfamily.</text>
</comment>
<evidence type="ECO:0000256" key="4">
    <source>
        <dbReference type="ARBA" id="ARBA00023180"/>
    </source>
</evidence>
<accession>D8RQT5</accession>
<dbReference type="GO" id="GO:0005576">
    <property type="term" value="C:extracellular region"/>
    <property type="evidence" value="ECO:0000318"/>
    <property type="project" value="GO_Central"/>
</dbReference>
<dbReference type="AlphaFoldDB" id="D8RQT5"/>
<dbReference type="PANTHER" id="PTHR11177:SF383">
    <property type="entry name" value="GLYCOSYL HYDROLASE FAMILY PROTEIN WITH CHITINASE INSERTION DOMAIN-CONTAINING PROTEIN"/>
    <property type="match status" value="1"/>
</dbReference>
<dbReference type="HOGENOM" id="CLU_002833_3_2_1"/>
<feature type="non-terminal residue" evidence="8">
    <location>
        <position position="333"/>
    </location>
</feature>
<dbReference type="GO" id="GO:0005975">
    <property type="term" value="P:carbohydrate metabolic process"/>
    <property type="evidence" value="ECO:0007669"/>
    <property type="project" value="InterPro"/>
</dbReference>
<keyword evidence="9" id="KW-1185">Reference proteome</keyword>
<dbReference type="Gene3D" id="3.20.20.80">
    <property type="entry name" value="Glycosidases"/>
    <property type="match status" value="1"/>
</dbReference>
<dbReference type="EMBL" id="GL377586">
    <property type="protein sequence ID" value="EFJ25701.1"/>
    <property type="molecule type" value="Genomic_DNA"/>
</dbReference>
<protein>
    <recommendedName>
        <fullName evidence="7">GH18 domain-containing protein</fullName>
    </recommendedName>
</protein>
<dbReference type="PANTHER" id="PTHR11177">
    <property type="entry name" value="CHITINASE"/>
    <property type="match status" value="1"/>
</dbReference>
<dbReference type="PROSITE" id="PS51910">
    <property type="entry name" value="GH18_2"/>
    <property type="match status" value="1"/>
</dbReference>
<keyword evidence="4" id="KW-0325">Glycoprotein</keyword>
<dbReference type="eggNOG" id="KOG2806">
    <property type="taxonomic scope" value="Eukaryota"/>
</dbReference>
<dbReference type="SUPFAM" id="SSF54556">
    <property type="entry name" value="Chitinase insertion domain"/>
    <property type="match status" value="1"/>
</dbReference>
<organism evidence="9">
    <name type="scientific">Selaginella moellendorffii</name>
    <name type="common">Spikemoss</name>
    <dbReference type="NCBI Taxonomy" id="88036"/>
    <lineage>
        <taxon>Eukaryota</taxon>
        <taxon>Viridiplantae</taxon>
        <taxon>Streptophyta</taxon>
        <taxon>Embryophyta</taxon>
        <taxon>Tracheophyta</taxon>
        <taxon>Lycopodiopsida</taxon>
        <taxon>Selaginellales</taxon>
        <taxon>Selaginellaceae</taxon>
        <taxon>Selaginella</taxon>
    </lineage>
</organism>